<dbReference type="EMBL" id="CABIKM010000031">
    <property type="protein sequence ID" value="VUZ85707.1"/>
    <property type="molecule type" value="Genomic_DNA"/>
</dbReference>
<organism evidence="2 3">
    <name type="scientific">Candidatus Methylomirabilis lanthanidiphila</name>
    <dbReference type="NCBI Taxonomy" id="2211376"/>
    <lineage>
        <taxon>Bacteria</taxon>
        <taxon>Candidatus Methylomirabilota</taxon>
        <taxon>Candidatus Methylomirabilia</taxon>
        <taxon>Candidatus Methylomirabilales</taxon>
        <taxon>Candidatus Methylomirabilaceae</taxon>
        <taxon>Candidatus Methylomirabilis</taxon>
    </lineage>
</organism>
<dbReference type="PANTHER" id="PTHR45947">
    <property type="entry name" value="SULFOQUINOVOSYL TRANSFERASE SQD2"/>
    <property type="match status" value="1"/>
</dbReference>
<dbReference type="GO" id="GO:0016757">
    <property type="term" value="F:glycosyltransferase activity"/>
    <property type="evidence" value="ECO:0007669"/>
    <property type="project" value="TreeGrafter"/>
</dbReference>
<accession>A0A564ZLH1</accession>
<dbReference type="InterPro" id="IPR050194">
    <property type="entry name" value="Glycosyltransferase_grp1"/>
</dbReference>
<evidence type="ECO:0000313" key="2">
    <source>
        <dbReference type="EMBL" id="VUZ85707.1"/>
    </source>
</evidence>
<name>A0A564ZLH1_9BACT</name>
<keyword evidence="3" id="KW-1185">Reference proteome</keyword>
<dbReference type="PANTHER" id="PTHR45947:SF13">
    <property type="entry name" value="TRANSFERASE"/>
    <property type="match status" value="1"/>
</dbReference>
<dbReference type="SUPFAM" id="SSF53756">
    <property type="entry name" value="UDP-Glycosyltransferase/glycogen phosphorylase"/>
    <property type="match status" value="1"/>
</dbReference>
<protein>
    <submittedName>
        <fullName evidence="2">Glycosyl transferase, group 1</fullName>
    </submittedName>
</protein>
<feature type="domain" description="Glycosyltransferase subfamily 4-like N-terminal" evidence="1">
    <location>
        <begin position="16"/>
        <end position="131"/>
    </location>
</feature>
<evidence type="ECO:0000259" key="1">
    <source>
        <dbReference type="Pfam" id="PF13439"/>
    </source>
</evidence>
<gene>
    <name evidence="2" type="ORF">MELA_02092</name>
</gene>
<keyword evidence="2" id="KW-0808">Transferase</keyword>
<dbReference type="Proteomes" id="UP000334340">
    <property type="component" value="Unassembled WGS sequence"/>
</dbReference>
<dbReference type="AlphaFoldDB" id="A0A564ZLH1"/>
<dbReference type="InterPro" id="IPR028098">
    <property type="entry name" value="Glyco_trans_4-like_N"/>
</dbReference>
<reference evidence="2 3" key="1">
    <citation type="submission" date="2019-07" db="EMBL/GenBank/DDBJ databases">
        <authorList>
            <person name="Cremers G."/>
        </authorList>
    </citation>
    <scope>NUCLEOTIDE SEQUENCE [LARGE SCALE GENOMIC DNA]</scope>
</reference>
<dbReference type="Pfam" id="PF13439">
    <property type="entry name" value="Glyco_transf_4"/>
    <property type="match status" value="1"/>
</dbReference>
<dbReference type="Gene3D" id="3.40.50.2000">
    <property type="entry name" value="Glycogen Phosphorylase B"/>
    <property type="match status" value="2"/>
</dbReference>
<sequence length="457" mass="51508">MRIAQVIHVFLPQSTGGSEIYTYGLSQELAKRHAVSVFYRIGDPQLEEYALITDTYNGLPVVKVNNTFKGCDSFRGCYRNDLIDSRFDEFLDRVRPDVVHFHHLTCLSTNLIRVAKTRNIPVVFTLHDFWLICQRGQLVTTDLTLCHGPRPLECLRCLAAQFPLNARGHKAAPFHRQAQTVIGKESSKLKTLVRRLSGLRTTLFLMTQRQALDQINERWRHVTEVCGLVDLFIAPSRFLRDRFIEQGIPSGKILFSKYGHQDSRFAGLAKRPSDRLRFGYLGTLIPTKGVHVLVEAFNRMAPAEAELNIYGHSVPYGGFEDYPDLLQGLVRDPRIRFMGGYQHGDVAGILTEIDVLVVPSIWYENSPLTIHEAFLAKTPVIASDIGGMAELIQDGVNGLLFRTGNAGDLCRQMERIIRQPDLIGKLSANIGPVKTMEEDALEIEDIYEDVIAGSYPR</sequence>
<dbReference type="CDD" id="cd03823">
    <property type="entry name" value="GT4_ExpE7-like"/>
    <property type="match status" value="1"/>
</dbReference>
<dbReference type="Pfam" id="PF13692">
    <property type="entry name" value="Glyco_trans_1_4"/>
    <property type="match status" value="1"/>
</dbReference>
<evidence type="ECO:0000313" key="3">
    <source>
        <dbReference type="Proteomes" id="UP000334340"/>
    </source>
</evidence>
<proteinExistence type="predicted"/>